<name>A0ABY4RG83_9GAMM</name>
<dbReference type="Gene3D" id="1.25.40.10">
    <property type="entry name" value="Tetratricopeptide repeat domain"/>
    <property type="match status" value="1"/>
</dbReference>
<dbReference type="Proteomes" id="UP001056635">
    <property type="component" value="Chromosome"/>
</dbReference>
<protein>
    <submittedName>
        <fullName evidence="1">Tight adherance operon protein</fullName>
    </submittedName>
</protein>
<sequence>MIALYRNQLKHKEDPQVRLKLAQYYYQVGDYQTSLNTLLALNNKTDRQIALLRAKNAIALENYAQALQVTDAMMLREPNDAEAWNLRGIALALSGKREEGQRAIEYARALFIADEIALNNLAAIAMLDQRYQHVVELLLPQYLYGKKQTRLLHNLVLSLVKVGDRRSARNIIESENLSDRPDALIDALAQVAPDVKEKV</sequence>
<accession>A0ABY4RG83</accession>
<dbReference type="InterPro" id="IPR011990">
    <property type="entry name" value="TPR-like_helical_dom_sf"/>
</dbReference>
<evidence type="ECO:0000313" key="1">
    <source>
        <dbReference type="EMBL" id="UQY46030.1"/>
    </source>
</evidence>
<dbReference type="SUPFAM" id="SSF48452">
    <property type="entry name" value="TPR-like"/>
    <property type="match status" value="1"/>
</dbReference>
<organism evidence="1 2">
    <name type="scientific">Mixta hanseatica</name>
    <dbReference type="NCBI Taxonomy" id="2872648"/>
    <lineage>
        <taxon>Bacteria</taxon>
        <taxon>Pseudomonadati</taxon>
        <taxon>Pseudomonadota</taxon>
        <taxon>Gammaproteobacteria</taxon>
        <taxon>Enterobacterales</taxon>
        <taxon>Erwiniaceae</taxon>
        <taxon>Mixta</taxon>
    </lineage>
</organism>
<reference evidence="1" key="1">
    <citation type="submission" date="2021-09" db="EMBL/GenBank/DDBJ databases">
        <title>First case of bloodstream infection caused by Mixta hanseatica sp. nov., a member of the Erwiniaceae family.</title>
        <authorList>
            <person name="Both A."/>
            <person name="Huang J."/>
            <person name="Wenzel P."/>
            <person name="Aepfelbacher M."/>
            <person name="Rohde H."/>
            <person name="Christner M."/>
            <person name="Hentschke M."/>
        </authorList>
    </citation>
    <scope>NUCLEOTIDE SEQUENCE</scope>
    <source>
        <strain evidence="1">X22927</strain>
    </source>
</reference>
<proteinExistence type="predicted"/>
<keyword evidence="2" id="KW-1185">Reference proteome</keyword>
<gene>
    <name evidence="1" type="ORF">K6958_01505</name>
</gene>
<dbReference type="EMBL" id="CP082904">
    <property type="protein sequence ID" value="UQY46030.1"/>
    <property type="molecule type" value="Genomic_DNA"/>
</dbReference>
<evidence type="ECO:0000313" key="2">
    <source>
        <dbReference type="Proteomes" id="UP001056635"/>
    </source>
</evidence>